<reference evidence="3" key="1">
    <citation type="submission" date="2016-04" db="EMBL/GenBank/DDBJ databases">
        <authorList>
            <person name="Strapagiel D."/>
            <person name="Borowka P."/>
            <person name="Marciniak B."/>
            <person name="Bakula Z."/>
            <person name="Van Ingen J."/>
            <person name="Safianowska A."/>
            <person name="Dziadek J."/>
            <person name="Jagielski T."/>
        </authorList>
    </citation>
    <scope>NUCLEOTIDE SEQUENCE [LARGE SCALE GENOMIC DNA]</scope>
    <source>
        <strain evidence="3">1010001458</strain>
    </source>
</reference>
<dbReference type="Proteomes" id="UP000077342">
    <property type="component" value="Unassembled WGS sequence"/>
</dbReference>
<accession>A0A164EIA5</accession>
<organism evidence="2 3">
    <name type="scientific">Mycobacterium ostraviense</name>
    <dbReference type="NCBI Taxonomy" id="2738409"/>
    <lineage>
        <taxon>Bacteria</taxon>
        <taxon>Bacillati</taxon>
        <taxon>Actinomycetota</taxon>
        <taxon>Actinomycetes</taxon>
        <taxon>Mycobacteriales</taxon>
        <taxon>Mycobacteriaceae</taxon>
        <taxon>Mycobacterium</taxon>
    </lineage>
</organism>
<name>A0A164EIA5_9MYCO</name>
<evidence type="ECO:0000256" key="1">
    <source>
        <dbReference type="SAM" id="MobiDB-lite"/>
    </source>
</evidence>
<feature type="region of interest" description="Disordered" evidence="1">
    <location>
        <begin position="175"/>
        <end position="201"/>
    </location>
</feature>
<dbReference type="AlphaFoldDB" id="A0A164EIA5"/>
<keyword evidence="3" id="KW-1185">Reference proteome</keyword>
<dbReference type="RefSeq" id="WP_075509265.1">
    <property type="nucleotide sequence ID" value="NZ_CP089224.1"/>
</dbReference>
<dbReference type="EMBL" id="LWCI01000022">
    <property type="protein sequence ID" value="KZS67563.1"/>
    <property type="molecule type" value="Genomic_DNA"/>
</dbReference>
<evidence type="ECO:0000313" key="2">
    <source>
        <dbReference type="EMBL" id="KZS67563.1"/>
    </source>
</evidence>
<proteinExistence type="predicted"/>
<comment type="caution">
    <text evidence="2">The sequence shown here is derived from an EMBL/GenBank/DDBJ whole genome shotgun (WGS) entry which is preliminary data.</text>
</comment>
<gene>
    <name evidence="2" type="ORF">A4G28_13745</name>
</gene>
<evidence type="ECO:0000313" key="3">
    <source>
        <dbReference type="Proteomes" id="UP000077342"/>
    </source>
</evidence>
<protein>
    <submittedName>
        <fullName evidence="2">Uncharacterized protein</fullName>
    </submittedName>
</protein>
<sequence>MANTDDAENWRELADQLSPEQVAELERLEGSPDASSPAFLVPERRLGGRAFGGDERRHLLDVRLRSMAQRWVHEKELADKVNALNRRCPAPPDATRIDPWNQHYERNGLWYRQFDGKQWEIRDAGVFIASVTISGRQFEDGRCERDINSRTDRRDRFNCFGEAAAAQAREVVTAPREAADHVESLSRGAAPIRPSAAGPPS</sequence>